<accession>A0A2J9V3G7</accession>
<dbReference type="EMBL" id="LOSJ02000002">
    <property type="protein sequence ID" value="PNM58318.1"/>
    <property type="molecule type" value="Genomic_DNA"/>
</dbReference>
<organism evidence="1 2">
    <name type="scientific">Vibrio mimicus</name>
    <dbReference type="NCBI Taxonomy" id="674"/>
    <lineage>
        <taxon>Bacteria</taxon>
        <taxon>Pseudomonadati</taxon>
        <taxon>Pseudomonadota</taxon>
        <taxon>Gammaproteobacteria</taxon>
        <taxon>Vibrionales</taxon>
        <taxon>Vibrionaceae</taxon>
        <taxon>Vibrio</taxon>
    </lineage>
</organism>
<reference evidence="1" key="1">
    <citation type="submission" date="2017-12" db="EMBL/GenBank/DDBJ databases">
        <title>FDA dAtabase for Regulatory Grade micrObial Sequences (FDA-ARGOS): Supporting development and validation of Infectious Disease Dx tests.</title>
        <authorList>
            <person name="Hoffmann M."/>
            <person name="Allard M."/>
            <person name="Evans P."/>
            <person name="Brown E."/>
            <person name="Tallon L.J."/>
            <person name="Sadzewicz L."/>
            <person name="Sengamalay N."/>
            <person name="Ott S."/>
            <person name="Godinez A."/>
            <person name="Nagaraj S."/>
            <person name="Vavikolanu K."/>
            <person name="Aluvathingal J."/>
            <person name="Nadendla S."/>
            <person name="Hobson J."/>
            <person name="Sichtig H."/>
        </authorList>
    </citation>
    <scope>NUCLEOTIDE SEQUENCE [LARGE SCALE GENOMIC DNA]</scope>
    <source>
        <strain evidence="1">FDAARGOS_113</strain>
    </source>
</reference>
<dbReference type="AlphaFoldDB" id="A0A2J9V3G7"/>
<comment type="caution">
    <text evidence="1">The sequence shown here is derived from an EMBL/GenBank/DDBJ whole genome shotgun (WGS) entry which is preliminary data.</text>
</comment>
<dbReference type="RefSeq" id="WP_000615274.1">
    <property type="nucleotide sequence ID" value="NZ_CAWMSS010000001.1"/>
</dbReference>
<evidence type="ECO:0000313" key="2">
    <source>
        <dbReference type="Proteomes" id="UP000053748"/>
    </source>
</evidence>
<protein>
    <submittedName>
        <fullName evidence="1">DNAase</fullName>
    </submittedName>
</protein>
<dbReference type="OrthoDB" id="5902509at2"/>
<keyword evidence="2" id="KW-1185">Reference proteome</keyword>
<name>A0A2J9V3G7_VIBMI</name>
<evidence type="ECO:0000313" key="1">
    <source>
        <dbReference type="EMBL" id="PNM58318.1"/>
    </source>
</evidence>
<proteinExistence type="predicted"/>
<dbReference type="Proteomes" id="UP000053748">
    <property type="component" value="Unassembled WGS sequence"/>
</dbReference>
<sequence>MIQLADKSKAFGRLEIAFRACPDDFDVLKRSVQAGSVSLYDIRGDGYDVTLAGEVIGDSYFLWAVSGTGVIKAINELSPIVKKAGLTSISAATYFPSLARLVRRLKTQEQQEGEVTLMKMRV</sequence>
<gene>
    <name evidence="1" type="ORF">AL544_020795</name>
</gene>